<name>A0A2S3HYM2_9POAL</name>
<dbReference type="EMBL" id="CM008050">
    <property type="protein sequence ID" value="PAN32680.1"/>
    <property type="molecule type" value="Genomic_DNA"/>
</dbReference>
<protein>
    <submittedName>
        <fullName evidence="2">Uncharacterized protein</fullName>
    </submittedName>
</protein>
<accession>A0A2S3HYM2</accession>
<dbReference type="Gramene" id="PAN32680">
    <property type="protein sequence ID" value="PAN32680"/>
    <property type="gene ID" value="PAHAL_5G504400"/>
</dbReference>
<feature type="region of interest" description="Disordered" evidence="1">
    <location>
        <begin position="71"/>
        <end position="116"/>
    </location>
</feature>
<dbReference type="Proteomes" id="UP000243499">
    <property type="component" value="Chromosome 5"/>
</dbReference>
<proteinExistence type="predicted"/>
<reference evidence="2" key="1">
    <citation type="submission" date="2018-04" db="EMBL/GenBank/DDBJ databases">
        <title>WGS assembly of Panicum hallii.</title>
        <authorList>
            <person name="Lovell J."/>
            <person name="Jenkins J."/>
            <person name="Lowry D."/>
            <person name="Mamidi S."/>
            <person name="Sreedasyam A."/>
            <person name="Weng X."/>
            <person name="Barry K."/>
            <person name="Bonette J."/>
            <person name="Campitelli B."/>
            <person name="Daum C."/>
            <person name="Gordon S."/>
            <person name="Gould B."/>
            <person name="Lipzen A."/>
            <person name="Macqueen A."/>
            <person name="Palacio-Mejia J."/>
            <person name="Plott C."/>
            <person name="Shakirov E."/>
            <person name="Shu S."/>
            <person name="Yoshinaga Y."/>
            <person name="Zane M."/>
            <person name="Rokhsar D."/>
            <person name="Grimwood J."/>
            <person name="Schmutz J."/>
            <person name="Juenger T."/>
        </authorList>
    </citation>
    <scope>NUCLEOTIDE SEQUENCE [LARGE SCALE GENOMIC DNA]</scope>
    <source>
        <strain evidence="2">FIL2</strain>
    </source>
</reference>
<evidence type="ECO:0000256" key="1">
    <source>
        <dbReference type="SAM" id="MobiDB-lite"/>
    </source>
</evidence>
<dbReference type="AlphaFoldDB" id="A0A2S3HYM2"/>
<evidence type="ECO:0000313" key="2">
    <source>
        <dbReference type="EMBL" id="PAN32680.1"/>
    </source>
</evidence>
<sequence>MEACKLKILVPWACRCFRLMEWDIRKCRSGDGLCALRAERNLTARLRSALLAAPQSDSSVHAAHATLLEQKLSRARRLDDTEGPPPSQLGYPAPDAPPPRQQHLRRSLEERLDEGD</sequence>
<organism evidence="2">
    <name type="scientific">Panicum hallii</name>
    <dbReference type="NCBI Taxonomy" id="206008"/>
    <lineage>
        <taxon>Eukaryota</taxon>
        <taxon>Viridiplantae</taxon>
        <taxon>Streptophyta</taxon>
        <taxon>Embryophyta</taxon>
        <taxon>Tracheophyta</taxon>
        <taxon>Spermatophyta</taxon>
        <taxon>Magnoliopsida</taxon>
        <taxon>Liliopsida</taxon>
        <taxon>Poales</taxon>
        <taxon>Poaceae</taxon>
        <taxon>PACMAD clade</taxon>
        <taxon>Panicoideae</taxon>
        <taxon>Panicodae</taxon>
        <taxon>Paniceae</taxon>
        <taxon>Panicinae</taxon>
        <taxon>Panicum</taxon>
        <taxon>Panicum sect. Panicum</taxon>
    </lineage>
</organism>
<gene>
    <name evidence="2" type="ORF">PAHAL_5G504400</name>
</gene>